<comment type="caution">
    <text evidence="4">The sequence shown here is derived from an EMBL/GenBank/DDBJ whole genome shotgun (WGS) entry which is preliminary data.</text>
</comment>
<keyword evidence="2" id="KW-0560">Oxidoreductase</keyword>
<dbReference type="PANTHER" id="PTHR11835">
    <property type="entry name" value="DECARBOXYLATING DEHYDROGENASES-ISOCITRATE, ISOPROPYLMALATE, TARTRATE"/>
    <property type="match status" value="1"/>
</dbReference>
<dbReference type="EMBL" id="JBGFFE010000013">
    <property type="protein sequence ID" value="MEY8763970.1"/>
    <property type="molecule type" value="Genomic_DNA"/>
</dbReference>
<dbReference type="SMART" id="SM01329">
    <property type="entry name" value="Iso_dh"/>
    <property type="match status" value="1"/>
</dbReference>
<dbReference type="Proteomes" id="UP001565220">
    <property type="component" value="Unassembled WGS sequence"/>
</dbReference>
<evidence type="ECO:0000313" key="4">
    <source>
        <dbReference type="EMBL" id="MEY8763970.1"/>
    </source>
</evidence>
<feature type="domain" description="Isopropylmalate dehydrogenase-like" evidence="3">
    <location>
        <begin position="41"/>
        <end position="378"/>
    </location>
</feature>
<evidence type="ECO:0000259" key="3">
    <source>
        <dbReference type="SMART" id="SM01329"/>
    </source>
</evidence>
<evidence type="ECO:0000256" key="1">
    <source>
        <dbReference type="ARBA" id="ARBA00007769"/>
    </source>
</evidence>
<evidence type="ECO:0000313" key="5">
    <source>
        <dbReference type="Proteomes" id="UP001565220"/>
    </source>
</evidence>
<accession>A0ABV4DYJ7</accession>
<proteinExistence type="inferred from homology"/>
<gene>
    <name evidence="4" type="ORF">AB8S09_10025</name>
</gene>
<name>A0ABV4DYJ7_9CLOT</name>
<evidence type="ECO:0000256" key="2">
    <source>
        <dbReference type="ARBA" id="ARBA00023002"/>
    </source>
</evidence>
<dbReference type="SUPFAM" id="SSF53659">
    <property type="entry name" value="Isocitrate/Isopropylmalate dehydrogenase-like"/>
    <property type="match status" value="1"/>
</dbReference>
<dbReference type="PANTHER" id="PTHR11835:SF34">
    <property type="entry name" value="ISOCITRATE DEHYDROGENASE [NAD] SUBUNIT ALPHA, MITOCHONDRIAL"/>
    <property type="match status" value="1"/>
</dbReference>
<dbReference type="InterPro" id="IPR024084">
    <property type="entry name" value="IsoPropMal-DH-like_dom"/>
</dbReference>
<sequence length="388" mass="42997">MKNVDAAKEKFGKLIFSELERIEDIKEQQEFIDFKKLDRIIIGIAPGDGIGPIIIKQARRVLNLLLKDAIRSGKVELREIEGLTIENRSAKMQSVPDDVLAEIKKCHVILKGPSTTPRATDPWPNLRSANATLRKELDLFANVRPVCIPEKGIDWTFYRENIEGAYIWGNKGIHVNDDLDIDFVVETSFGSERIARAAFEFAKNNGKTNVTVVTKANIVKLTDGNFISACKKVSKDYPGITLEERFVDATAAKLADPEFNQGLQVFVLPNLYGDIITDIAAELQGGLGTAGSANIGTRYAVFEAIHGSAPFLMSHNRGEYADPSSILRATAMLLSYIGYKKQSEKLTKALNICGIEERKIVITSLRKDASTEEYGDYVIETIEKLGDI</sequence>
<reference evidence="4 5" key="1">
    <citation type="submission" date="2024-08" db="EMBL/GenBank/DDBJ databases">
        <title>Clostridium lapicellarii sp. nov., and Clostridium renhuaiense sp. nov., two species isolated from the mud in a fermentation cellar used for producing sauce-flavour Chinese liquors.</title>
        <authorList>
            <person name="Yang F."/>
            <person name="Wang H."/>
            <person name="Chen L.Q."/>
            <person name="Zhou N."/>
            <person name="Lu J.J."/>
            <person name="Pu X.X."/>
            <person name="Wan B."/>
            <person name="Wang L."/>
            <person name="Liu S.J."/>
        </authorList>
    </citation>
    <scope>NUCLEOTIDE SEQUENCE [LARGE SCALE GENOMIC DNA]</scope>
    <source>
        <strain evidence="4 5">MT-113</strain>
    </source>
</reference>
<dbReference type="RefSeq" id="WP_369869052.1">
    <property type="nucleotide sequence ID" value="NZ_JBGFFE010000013.1"/>
</dbReference>
<comment type="similarity">
    <text evidence="1">Belongs to the isocitrate and isopropylmalate dehydrogenases family.</text>
</comment>
<dbReference type="Pfam" id="PF00180">
    <property type="entry name" value="Iso_dh"/>
    <property type="match status" value="1"/>
</dbReference>
<dbReference type="Gene3D" id="3.40.718.10">
    <property type="entry name" value="Isopropylmalate Dehydrogenase"/>
    <property type="match status" value="1"/>
</dbReference>
<protein>
    <submittedName>
        <fullName evidence="4">Isocitrate/isopropylmalate family dehydrogenase</fullName>
    </submittedName>
</protein>
<organism evidence="4 5">
    <name type="scientific">Clostridium lapidicellarium</name>
    <dbReference type="NCBI Taxonomy" id="3240931"/>
    <lineage>
        <taxon>Bacteria</taxon>
        <taxon>Bacillati</taxon>
        <taxon>Bacillota</taxon>
        <taxon>Clostridia</taxon>
        <taxon>Eubacteriales</taxon>
        <taxon>Clostridiaceae</taxon>
        <taxon>Clostridium</taxon>
    </lineage>
</organism>
<keyword evidence="5" id="KW-1185">Reference proteome</keyword>